<dbReference type="PANTHER" id="PTHR30204">
    <property type="entry name" value="REDOX-CYCLING DRUG-SENSING TRANSCRIPTIONAL ACTIVATOR SOXR"/>
    <property type="match status" value="1"/>
</dbReference>
<organism evidence="6 7">
    <name type="scientific">Aminipila terrae</name>
    <dbReference type="NCBI Taxonomy" id="2697030"/>
    <lineage>
        <taxon>Bacteria</taxon>
        <taxon>Bacillati</taxon>
        <taxon>Bacillota</taxon>
        <taxon>Clostridia</taxon>
        <taxon>Peptostreptococcales</taxon>
        <taxon>Anaerovoracaceae</taxon>
        <taxon>Aminipila</taxon>
    </lineage>
</organism>
<dbReference type="PROSITE" id="PS50937">
    <property type="entry name" value="HTH_MERR_2"/>
    <property type="match status" value="1"/>
</dbReference>
<accession>A0A6P1MGH5</accession>
<dbReference type="AlphaFoldDB" id="A0A6P1MGH5"/>
<dbReference type="PANTHER" id="PTHR30204:SF90">
    <property type="entry name" value="HTH-TYPE TRANSCRIPTIONAL ACTIVATOR MTA"/>
    <property type="match status" value="1"/>
</dbReference>
<evidence type="ECO:0000313" key="6">
    <source>
        <dbReference type="EMBL" id="QHI71684.1"/>
    </source>
</evidence>
<reference evidence="6 7" key="1">
    <citation type="submission" date="2020-01" db="EMBL/GenBank/DDBJ databases">
        <title>Genomic analysis of Aminipila sp. CBA3637.</title>
        <authorList>
            <person name="Kim Y.B."/>
            <person name="Roh S.W."/>
        </authorList>
    </citation>
    <scope>NUCLEOTIDE SEQUENCE [LARGE SCALE GENOMIC DNA]</scope>
    <source>
        <strain evidence="6 7">CBA3637</strain>
    </source>
</reference>
<evidence type="ECO:0000259" key="5">
    <source>
        <dbReference type="PROSITE" id="PS50937"/>
    </source>
</evidence>
<dbReference type="Pfam" id="PF07739">
    <property type="entry name" value="TipAS"/>
    <property type="match status" value="2"/>
</dbReference>
<dbReference type="SUPFAM" id="SSF89082">
    <property type="entry name" value="Antibiotic binding domain of TipA-like multidrug resistance regulators"/>
    <property type="match status" value="1"/>
</dbReference>
<evidence type="ECO:0000256" key="2">
    <source>
        <dbReference type="ARBA" id="ARBA00023125"/>
    </source>
</evidence>
<dbReference type="EMBL" id="CP047591">
    <property type="protein sequence ID" value="QHI71684.1"/>
    <property type="molecule type" value="Genomic_DNA"/>
</dbReference>
<evidence type="ECO:0000256" key="1">
    <source>
        <dbReference type="ARBA" id="ARBA00023015"/>
    </source>
</evidence>
<dbReference type="InterPro" id="IPR009061">
    <property type="entry name" value="DNA-bd_dom_put_sf"/>
</dbReference>
<dbReference type="InterPro" id="IPR000551">
    <property type="entry name" value="MerR-type_HTH_dom"/>
</dbReference>
<dbReference type="InterPro" id="IPR036244">
    <property type="entry name" value="TipA-like_antibiotic-bd"/>
</dbReference>
<evidence type="ECO:0000256" key="4">
    <source>
        <dbReference type="ARBA" id="ARBA00023163"/>
    </source>
</evidence>
<dbReference type="Pfam" id="PF00376">
    <property type="entry name" value="MerR"/>
    <property type="match status" value="1"/>
</dbReference>
<proteinExistence type="predicted"/>
<keyword evidence="7" id="KW-1185">Reference proteome</keyword>
<dbReference type="SMART" id="SM00422">
    <property type="entry name" value="HTH_MERR"/>
    <property type="match status" value="1"/>
</dbReference>
<dbReference type="GO" id="GO:0003700">
    <property type="term" value="F:DNA-binding transcription factor activity"/>
    <property type="evidence" value="ECO:0007669"/>
    <property type="project" value="InterPro"/>
</dbReference>
<dbReference type="Proteomes" id="UP000463883">
    <property type="component" value="Chromosome"/>
</dbReference>
<name>A0A6P1MGH5_9FIRM</name>
<dbReference type="SUPFAM" id="SSF46955">
    <property type="entry name" value="Putative DNA-binding domain"/>
    <property type="match status" value="1"/>
</dbReference>
<dbReference type="KEGG" id="amic:Ami3637_04175"/>
<feature type="domain" description="HTH merR-type" evidence="5">
    <location>
        <begin position="1"/>
        <end position="70"/>
    </location>
</feature>
<gene>
    <name evidence="6" type="ORF">Ami3637_04175</name>
</gene>
<keyword evidence="1" id="KW-0805">Transcription regulation</keyword>
<sequence length="387" mass="45066">MRTVKQVSDLTGISIRMLHYYDKIGLLKPSEVTHAGYRIYDDEALMTLQQILFYKELDIPLKEVKKIIYSPQYNKIQALENQKKLLMLKCNRLNDLVALINRTLTGEGVMSFKEFQMDEYFNALEDFKKEHEDKIMKAYGSMEKYNEFIEKCRSRETEIGEMAIKQYGSIEKYVKAMKKNYNSKAFDLAEQYDEFKKDCLEDRHPELKTLYGELASNIKKEPSSVEVQQIAEKIKNVVQRDYELFKLEAGNDHWYSMIQLYLLLPDWIKVIDEKYGAGASKFIGEALKFNLGGKQPVLETLHERLTDDLSQNPQAKEIQCMVAEIVNETKKQNEDLQIDEGQNYFGYMAELYLSDSIFIKAIEKKYGTGASKFIGEALKFYCSKECS</sequence>
<keyword evidence="4" id="KW-0804">Transcription</keyword>
<keyword evidence="2 6" id="KW-0238">DNA-binding</keyword>
<dbReference type="InterPro" id="IPR047057">
    <property type="entry name" value="MerR_fam"/>
</dbReference>
<dbReference type="GO" id="GO:0003677">
    <property type="term" value="F:DNA binding"/>
    <property type="evidence" value="ECO:0007669"/>
    <property type="project" value="UniProtKB-KW"/>
</dbReference>
<dbReference type="CDD" id="cd01106">
    <property type="entry name" value="HTH_TipAL-Mta"/>
    <property type="match status" value="1"/>
</dbReference>
<dbReference type="RefSeq" id="WP_162361458.1">
    <property type="nucleotide sequence ID" value="NZ_CP047591.1"/>
</dbReference>
<evidence type="ECO:0000256" key="3">
    <source>
        <dbReference type="ARBA" id="ARBA00023159"/>
    </source>
</evidence>
<dbReference type="Gene3D" id="1.10.1660.10">
    <property type="match status" value="1"/>
</dbReference>
<dbReference type="InterPro" id="IPR012925">
    <property type="entry name" value="TipAS_dom"/>
</dbReference>
<evidence type="ECO:0000313" key="7">
    <source>
        <dbReference type="Proteomes" id="UP000463883"/>
    </source>
</evidence>
<protein>
    <submittedName>
        <fullName evidence="6">MerR family DNA-binding transcriptional regulator</fullName>
    </submittedName>
</protein>
<keyword evidence="3" id="KW-0010">Activator</keyword>